<dbReference type="Gene3D" id="3.30.750.24">
    <property type="entry name" value="STAS domain"/>
    <property type="match status" value="1"/>
</dbReference>
<name>A0A7I8VNB8_9ANNE</name>
<feature type="transmembrane region" description="Helical" evidence="5">
    <location>
        <begin position="106"/>
        <end position="127"/>
    </location>
</feature>
<keyword evidence="4 5" id="KW-0472">Membrane</keyword>
<feature type="transmembrane region" description="Helical" evidence="5">
    <location>
        <begin position="189"/>
        <end position="207"/>
    </location>
</feature>
<dbReference type="InterPro" id="IPR001902">
    <property type="entry name" value="SLC26A/SulP_fam"/>
</dbReference>
<dbReference type="Pfam" id="PF00916">
    <property type="entry name" value="Sulfate_transp"/>
    <property type="match status" value="1"/>
</dbReference>
<dbReference type="SUPFAM" id="SSF52091">
    <property type="entry name" value="SpoIIaa-like"/>
    <property type="match status" value="1"/>
</dbReference>
<feature type="transmembrane region" description="Helical" evidence="5">
    <location>
        <begin position="62"/>
        <end position="80"/>
    </location>
</feature>
<dbReference type="PANTHER" id="PTHR11814">
    <property type="entry name" value="SULFATE TRANSPORTER"/>
    <property type="match status" value="1"/>
</dbReference>
<evidence type="ECO:0000256" key="3">
    <source>
        <dbReference type="ARBA" id="ARBA00022989"/>
    </source>
</evidence>
<dbReference type="EMBL" id="CAJFCJ010000006">
    <property type="protein sequence ID" value="CAD5116074.1"/>
    <property type="molecule type" value="Genomic_DNA"/>
</dbReference>
<dbReference type="InterPro" id="IPR036513">
    <property type="entry name" value="STAS_dom_sf"/>
</dbReference>
<dbReference type="GO" id="GO:0016020">
    <property type="term" value="C:membrane"/>
    <property type="evidence" value="ECO:0007669"/>
    <property type="project" value="UniProtKB-SubCell"/>
</dbReference>
<comment type="caution">
    <text evidence="7">The sequence shown here is derived from an EMBL/GenBank/DDBJ whole genome shotgun (WGS) entry which is preliminary data.</text>
</comment>
<gene>
    <name evidence="7" type="ORF">DGYR_LOCUS4735</name>
</gene>
<dbReference type="OrthoDB" id="288203at2759"/>
<evidence type="ECO:0000256" key="5">
    <source>
        <dbReference type="SAM" id="Phobius"/>
    </source>
</evidence>
<dbReference type="AlphaFoldDB" id="A0A7I8VNB8"/>
<proteinExistence type="predicted"/>
<dbReference type="InterPro" id="IPR011547">
    <property type="entry name" value="SLC26A/SulP_dom"/>
</dbReference>
<reference evidence="7 8" key="1">
    <citation type="submission" date="2020-08" db="EMBL/GenBank/DDBJ databases">
        <authorList>
            <person name="Hejnol A."/>
        </authorList>
    </citation>
    <scope>NUCLEOTIDE SEQUENCE [LARGE SCALE GENOMIC DNA]</scope>
</reference>
<sequence length="560" mass="60762">MSCPSRKDLQNYFKKRLPPIKWLPKYSCQHLQGDIIAGLTVALTVIPQGLAYGQIAHLPAQYGLYSAFLCCFVYCLLGTAKDVTLGPTAIMSMLVAHYSENFGNNIALYAVALSFYCGIVQFILGILNLGIIVEFVSSSVLSAFTGAAAITIAGGQLKHLLGLKNTTRSGDLLDQLITVFQNISTINKYDIILSVICIITLIFLKQLRSINWTSPPTSILQTVCRKIVWLTGTSSNGIVVLSSAGIAASLLAKNIDVFSMTKGVAAGLPPFRPPHLSATNTTSWDVLNNIGTGLIMIPLIGIVELMAIGKVLARKNDYTIDCSQELIAIGVANVLGSFVSAYPVTGSFSRSVVQSNSGAKTTSAGIFTGTVVIICLASLMDFVRFIPNPALASVIFCAVLPMFDPSALVKYWKLSKLDGFIWFLTFTLSIPLGIEVGLAVGMGFSLCFFVLYPSARPRIIYEFQDNCTIMKIYEKLTFAGSDYLIEAIRKQLKRTSIILDLTSMNSLDPSIALVLSQISREAGNYGFIMIASKEVEIFLKKVDIKCGSSINDSLREIRCD</sequence>
<accession>A0A7I8VNB8</accession>
<dbReference type="InterPro" id="IPR002645">
    <property type="entry name" value="STAS_dom"/>
</dbReference>
<evidence type="ECO:0000256" key="2">
    <source>
        <dbReference type="ARBA" id="ARBA00022692"/>
    </source>
</evidence>
<evidence type="ECO:0000313" key="7">
    <source>
        <dbReference type="EMBL" id="CAD5116074.1"/>
    </source>
</evidence>
<evidence type="ECO:0000259" key="6">
    <source>
        <dbReference type="PROSITE" id="PS50801"/>
    </source>
</evidence>
<dbReference type="Proteomes" id="UP000549394">
    <property type="component" value="Unassembled WGS sequence"/>
</dbReference>
<dbReference type="Pfam" id="PF01740">
    <property type="entry name" value="STAS"/>
    <property type="match status" value="1"/>
</dbReference>
<dbReference type="GO" id="GO:0055085">
    <property type="term" value="P:transmembrane transport"/>
    <property type="evidence" value="ECO:0007669"/>
    <property type="project" value="InterPro"/>
</dbReference>
<evidence type="ECO:0000256" key="1">
    <source>
        <dbReference type="ARBA" id="ARBA00004141"/>
    </source>
</evidence>
<keyword evidence="2 5" id="KW-0812">Transmembrane</keyword>
<evidence type="ECO:0000256" key="4">
    <source>
        <dbReference type="ARBA" id="ARBA00023136"/>
    </source>
</evidence>
<feature type="transmembrane region" description="Helical" evidence="5">
    <location>
        <begin position="290"/>
        <end position="313"/>
    </location>
</feature>
<feature type="transmembrane region" description="Helical" evidence="5">
    <location>
        <begin position="325"/>
        <end position="344"/>
    </location>
</feature>
<protein>
    <submittedName>
        <fullName evidence="7">DgyrCDS5004</fullName>
    </submittedName>
</protein>
<feature type="transmembrane region" description="Helical" evidence="5">
    <location>
        <begin position="420"/>
        <end position="452"/>
    </location>
</feature>
<feature type="transmembrane region" description="Helical" evidence="5">
    <location>
        <begin position="139"/>
        <end position="157"/>
    </location>
</feature>
<organism evidence="7 8">
    <name type="scientific">Dimorphilus gyrociliatus</name>
    <dbReference type="NCBI Taxonomy" id="2664684"/>
    <lineage>
        <taxon>Eukaryota</taxon>
        <taxon>Metazoa</taxon>
        <taxon>Spiralia</taxon>
        <taxon>Lophotrochozoa</taxon>
        <taxon>Annelida</taxon>
        <taxon>Polychaeta</taxon>
        <taxon>Polychaeta incertae sedis</taxon>
        <taxon>Dinophilidae</taxon>
        <taxon>Dimorphilus</taxon>
    </lineage>
</organism>
<feature type="transmembrane region" description="Helical" evidence="5">
    <location>
        <begin position="390"/>
        <end position="408"/>
    </location>
</feature>
<comment type="subcellular location">
    <subcellularLocation>
        <location evidence="1">Membrane</location>
        <topology evidence="1">Multi-pass membrane protein</topology>
    </subcellularLocation>
</comment>
<feature type="transmembrane region" description="Helical" evidence="5">
    <location>
        <begin position="227"/>
        <end position="252"/>
    </location>
</feature>
<keyword evidence="8" id="KW-1185">Reference proteome</keyword>
<dbReference type="PROSITE" id="PS50801">
    <property type="entry name" value="STAS"/>
    <property type="match status" value="1"/>
</dbReference>
<evidence type="ECO:0000313" key="8">
    <source>
        <dbReference type="Proteomes" id="UP000549394"/>
    </source>
</evidence>
<feature type="transmembrane region" description="Helical" evidence="5">
    <location>
        <begin position="364"/>
        <end position="383"/>
    </location>
</feature>
<keyword evidence="3 5" id="KW-1133">Transmembrane helix</keyword>
<feature type="transmembrane region" description="Helical" evidence="5">
    <location>
        <begin position="35"/>
        <end position="55"/>
    </location>
</feature>
<feature type="domain" description="STAS" evidence="6">
    <location>
        <begin position="465"/>
        <end position="526"/>
    </location>
</feature>